<dbReference type="OrthoDB" id="198735at2759"/>
<dbReference type="Pfam" id="PF02678">
    <property type="entry name" value="Pirin"/>
    <property type="match status" value="1"/>
</dbReference>
<keyword evidence="7" id="KW-1185">Reference proteome</keyword>
<evidence type="ECO:0000256" key="3">
    <source>
        <dbReference type="RuleBase" id="RU003457"/>
    </source>
</evidence>
<dbReference type="PANTHER" id="PTHR13903">
    <property type="entry name" value="PIRIN-RELATED"/>
    <property type="match status" value="1"/>
</dbReference>
<dbReference type="Pfam" id="PF05726">
    <property type="entry name" value="Pirin_C"/>
    <property type="match status" value="1"/>
</dbReference>
<keyword evidence="2" id="KW-0479">Metal-binding</keyword>
<evidence type="ECO:0000256" key="1">
    <source>
        <dbReference type="ARBA" id="ARBA00008416"/>
    </source>
</evidence>
<dbReference type="CDD" id="cd02247">
    <property type="entry name" value="cupin_pirin_C"/>
    <property type="match status" value="1"/>
</dbReference>
<feature type="binding site" evidence="2">
    <location>
        <position position="148"/>
    </location>
    <ligand>
        <name>Fe cation</name>
        <dbReference type="ChEBI" id="CHEBI:24875"/>
    </ligand>
</feature>
<feature type="binding site" evidence="2">
    <location>
        <position position="102"/>
    </location>
    <ligand>
        <name>Fe cation</name>
        <dbReference type="ChEBI" id="CHEBI:24875"/>
    </ligand>
</feature>
<reference evidence="6 7" key="1">
    <citation type="journal article" date="2020" name="ISME J.">
        <title>Uncovering the hidden diversity of litter-decomposition mechanisms in mushroom-forming fungi.</title>
        <authorList>
            <person name="Floudas D."/>
            <person name="Bentzer J."/>
            <person name="Ahren D."/>
            <person name="Johansson T."/>
            <person name="Persson P."/>
            <person name="Tunlid A."/>
        </authorList>
    </citation>
    <scope>NUCLEOTIDE SEQUENCE [LARGE SCALE GENOMIC DNA]</scope>
    <source>
        <strain evidence="6 7">CBS 101986</strain>
    </source>
</reference>
<dbReference type="InterPro" id="IPR011051">
    <property type="entry name" value="RmlC_Cupin_sf"/>
</dbReference>
<feature type="domain" description="Pirin C-terminal" evidence="5">
    <location>
        <begin position="230"/>
        <end position="328"/>
    </location>
</feature>
<accession>A0A8H5FBZ0</accession>
<dbReference type="PIRSF" id="PIRSF006232">
    <property type="entry name" value="Pirin"/>
    <property type="match status" value="1"/>
</dbReference>
<dbReference type="EMBL" id="JAACJJ010000001">
    <property type="protein sequence ID" value="KAF5330823.1"/>
    <property type="molecule type" value="Genomic_DNA"/>
</dbReference>
<evidence type="ECO:0000256" key="2">
    <source>
        <dbReference type="PIRSR" id="PIRSR006232-1"/>
    </source>
</evidence>
<dbReference type="InterPro" id="IPR014710">
    <property type="entry name" value="RmlC-like_jellyroll"/>
</dbReference>
<comment type="similarity">
    <text evidence="1 3">Belongs to the pirin family.</text>
</comment>
<dbReference type="Gene3D" id="2.60.120.10">
    <property type="entry name" value="Jelly Rolls"/>
    <property type="match status" value="2"/>
</dbReference>
<comment type="caution">
    <text evidence="6">The sequence shown here is derived from an EMBL/GenBank/DDBJ whole genome shotgun (WGS) entry which is preliminary data.</text>
</comment>
<dbReference type="InterPro" id="IPR008778">
    <property type="entry name" value="Pirin_C_dom"/>
</dbReference>
<dbReference type="InterPro" id="IPR003829">
    <property type="entry name" value="Pirin_N_dom"/>
</dbReference>
<dbReference type="GO" id="GO:0046872">
    <property type="term" value="F:metal ion binding"/>
    <property type="evidence" value="ECO:0007669"/>
    <property type="project" value="UniProtKB-KW"/>
</dbReference>
<evidence type="ECO:0000313" key="6">
    <source>
        <dbReference type="EMBL" id="KAF5330823.1"/>
    </source>
</evidence>
<dbReference type="AlphaFoldDB" id="A0A8H5FBZ0"/>
<feature type="binding site" evidence="2">
    <location>
        <position position="146"/>
    </location>
    <ligand>
        <name>Fe cation</name>
        <dbReference type="ChEBI" id="CHEBI:24875"/>
    </ligand>
</feature>
<evidence type="ECO:0008006" key="8">
    <source>
        <dbReference type="Google" id="ProtNLM"/>
    </source>
</evidence>
<feature type="binding site" evidence="2">
    <location>
        <position position="104"/>
    </location>
    <ligand>
        <name>Fe cation</name>
        <dbReference type="ChEBI" id="CHEBI:24875"/>
    </ligand>
</feature>
<feature type="domain" description="Pirin N-terminal" evidence="4">
    <location>
        <begin position="70"/>
        <end position="166"/>
    </location>
</feature>
<evidence type="ECO:0000259" key="5">
    <source>
        <dbReference type="Pfam" id="PF05726"/>
    </source>
</evidence>
<name>A0A8H5FBZ0_9AGAR</name>
<dbReference type="SUPFAM" id="SSF51182">
    <property type="entry name" value="RmlC-like cupins"/>
    <property type="match status" value="1"/>
</dbReference>
<sequence>MLFDLKSLVELCVLQLPLLYLIALGFSPHSNTLKIPVIDSPEKMSLAAVSRAVVKKVLAVEQQEGVGALVRRSIGSMNLRNLTPFLMLDHFHVKEGAGFPDHPHRGQATVTYMLEGTSNHEDSAGHKGTILTGGVQWMCAGKGIIHAEMPVHTKGQTDPRGLQLWVDLPKKYKMVDPSYQELAPEEIPTAYPRGEDGPVKIKVISGKSHGVESPVRPLGGCWFFHVIFMEDGSMFQEIPSSWTSFIYSWKGAVKIGDDPSAIPAFHTAVLSSSPEQTGVAISGVAGSELVVIAGEPLDQTVFQYGPFVMTNRQEIQDTLMDYQTGKNGFEKAHTWKSKIAHAQ</sequence>
<keyword evidence="2" id="KW-0408">Iron</keyword>
<dbReference type="PANTHER" id="PTHR13903:SF8">
    <property type="entry name" value="PIRIN"/>
    <property type="match status" value="1"/>
</dbReference>
<dbReference type="InterPro" id="IPR012093">
    <property type="entry name" value="Pirin"/>
</dbReference>
<evidence type="ECO:0000313" key="7">
    <source>
        <dbReference type="Proteomes" id="UP000567179"/>
    </source>
</evidence>
<dbReference type="CDD" id="cd02909">
    <property type="entry name" value="cupin_pirin_N"/>
    <property type="match status" value="1"/>
</dbReference>
<proteinExistence type="inferred from homology"/>
<protein>
    <recommendedName>
        <fullName evidence="8">Pirin N-terminal domain-containing protein</fullName>
    </recommendedName>
</protein>
<gene>
    <name evidence="6" type="ORF">D9619_005670</name>
</gene>
<organism evidence="6 7">
    <name type="scientific">Psilocybe cf. subviscida</name>
    <dbReference type="NCBI Taxonomy" id="2480587"/>
    <lineage>
        <taxon>Eukaryota</taxon>
        <taxon>Fungi</taxon>
        <taxon>Dikarya</taxon>
        <taxon>Basidiomycota</taxon>
        <taxon>Agaricomycotina</taxon>
        <taxon>Agaricomycetes</taxon>
        <taxon>Agaricomycetidae</taxon>
        <taxon>Agaricales</taxon>
        <taxon>Agaricineae</taxon>
        <taxon>Strophariaceae</taxon>
        <taxon>Psilocybe</taxon>
    </lineage>
</organism>
<evidence type="ECO:0000259" key="4">
    <source>
        <dbReference type="Pfam" id="PF02678"/>
    </source>
</evidence>
<comment type="cofactor">
    <cofactor evidence="2">
        <name>Fe cation</name>
        <dbReference type="ChEBI" id="CHEBI:24875"/>
    </cofactor>
    <text evidence="2">Binds 1 Fe cation per subunit.</text>
</comment>
<dbReference type="Proteomes" id="UP000567179">
    <property type="component" value="Unassembled WGS sequence"/>
</dbReference>